<evidence type="ECO:0000256" key="4">
    <source>
        <dbReference type="SAM" id="SignalP"/>
    </source>
</evidence>
<geneLocation type="plastid" evidence="5"/>
<keyword evidence="2" id="KW-0793">Thylakoid</keyword>
<dbReference type="Gene3D" id="1.20.120.290">
    <property type="entry name" value="Oxygen-evolving enhancer protein 3 (PsbQ), four-helix up-down bundle"/>
    <property type="match status" value="1"/>
</dbReference>
<dbReference type="PROSITE" id="PS51257">
    <property type="entry name" value="PROKAR_LIPOPROTEIN"/>
    <property type="match status" value="1"/>
</dbReference>
<protein>
    <recommendedName>
        <fullName evidence="6">Photosystem II protein PsbQ</fullName>
    </recommendedName>
</protein>
<keyword evidence="3" id="KW-0472">Membrane</keyword>
<dbReference type="NCBIfam" id="TIGR03042">
    <property type="entry name" value="PS_II_psbQ_bact"/>
    <property type="match status" value="1"/>
</dbReference>
<dbReference type="AlphaFoldDB" id="A0A2H4ZPE2"/>
<dbReference type="EMBL" id="MG264610">
    <property type="protein sequence ID" value="AUG32383.1"/>
    <property type="molecule type" value="Genomic_DNA"/>
</dbReference>
<keyword evidence="4" id="KW-0732">Signal</keyword>
<feature type="chain" id="PRO_5014183060" description="Photosystem II protein PsbQ" evidence="4">
    <location>
        <begin position="25"/>
        <end position="148"/>
    </location>
</feature>
<dbReference type="GO" id="GO:0015979">
    <property type="term" value="P:photosynthesis"/>
    <property type="evidence" value="ECO:0007669"/>
    <property type="project" value="InterPro"/>
</dbReference>
<comment type="subcellular location">
    <subcellularLocation>
        <location evidence="1">Membrane</location>
    </subcellularLocation>
</comment>
<evidence type="ECO:0008006" key="6">
    <source>
        <dbReference type="Google" id="ProtNLM"/>
    </source>
</evidence>
<dbReference type="InterPro" id="IPR008797">
    <property type="entry name" value="PSII_PsbQ"/>
</dbReference>
<gene>
    <name evidence="5" type="ORF">PLO_387</name>
</gene>
<name>A0A2H4ZPE2_9EUKA</name>
<dbReference type="InterPro" id="IPR017487">
    <property type="entry name" value="PSII_PsbQ_cyanobac"/>
</dbReference>
<dbReference type="GO" id="GO:0009523">
    <property type="term" value="C:photosystem II"/>
    <property type="evidence" value="ECO:0007669"/>
    <property type="project" value="InterPro"/>
</dbReference>
<dbReference type="GO" id="GO:0005509">
    <property type="term" value="F:calcium ion binding"/>
    <property type="evidence" value="ECO:0007669"/>
    <property type="project" value="InterPro"/>
</dbReference>
<dbReference type="InterPro" id="IPR023222">
    <property type="entry name" value="PsbQ-like_dom_sf"/>
</dbReference>
<evidence type="ECO:0000256" key="1">
    <source>
        <dbReference type="ARBA" id="ARBA00004370"/>
    </source>
</evidence>
<feature type="signal peptide" evidence="4">
    <location>
        <begin position="1"/>
        <end position="24"/>
    </location>
</feature>
<organism evidence="5">
    <name type="scientific">Paulinella longichromatophora</name>
    <dbReference type="NCBI Taxonomy" id="1708747"/>
    <lineage>
        <taxon>Eukaryota</taxon>
        <taxon>Sar</taxon>
        <taxon>Rhizaria</taxon>
        <taxon>Cercozoa</taxon>
        <taxon>Imbricatea</taxon>
        <taxon>Silicofilosea</taxon>
        <taxon>Euglyphida</taxon>
        <taxon>Paulinellidae</taxon>
        <taxon>Paulinella</taxon>
    </lineage>
</organism>
<evidence type="ECO:0000256" key="3">
    <source>
        <dbReference type="ARBA" id="ARBA00023136"/>
    </source>
</evidence>
<keyword evidence="5" id="KW-0934">Plastid</keyword>
<evidence type="ECO:0000256" key="2">
    <source>
        <dbReference type="ARBA" id="ARBA00023078"/>
    </source>
</evidence>
<reference evidence="5" key="1">
    <citation type="submission" date="2017-10" db="EMBL/GenBank/DDBJ databases">
        <title>Paulinella longichromatophora chromatophore genome.</title>
        <authorList>
            <person name="Lhee D."/>
            <person name="Yoon H.S."/>
        </authorList>
    </citation>
    <scope>NUCLEOTIDE SEQUENCE</scope>
</reference>
<dbReference type="SUPFAM" id="SSF101112">
    <property type="entry name" value="Oxygen-evolving enhancer protein 3"/>
    <property type="match status" value="1"/>
</dbReference>
<accession>A0A2H4ZPE2</accession>
<evidence type="ECO:0000313" key="5">
    <source>
        <dbReference type="EMBL" id="AUG32383.1"/>
    </source>
</evidence>
<sequence>MVFNLRRISTLYFVLVLCVSLVACDGSEKAPALSISDDDIAIISRQSERFISAQERLPELGDLVTSRNWVFTRNLIHGPFQEVGREMLYINQHLLPDDRNEASKIAEGLKSALAELDEAAKLQDSERMNKAYTKVVNGFTNYRKMIPV</sequence>
<dbReference type="Pfam" id="PF05757">
    <property type="entry name" value="PsbQ"/>
    <property type="match status" value="1"/>
</dbReference>
<proteinExistence type="predicted"/>
<dbReference type="GO" id="GO:0019898">
    <property type="term" value="C:extrinsic component of membrane"/>
    <property type="evidence" value="ECO:0007669"/>
    <property type="project" value="InterPro"/>
</dbReference>